<proteinExistence type="predicted"/>
<reference evidence="4 5" key="1">
    <citation type="submission" date="2018-05" db="EMBL/GenBank/DDBJ databases">
        <title>Genomic Encyclopedia of Archaeal and Bacterial Type Strains, Phase II (KMG-II): from individual species to whole genera.</title>
        <authorList>
            <person name="Goeker M."/>
        </authorList>
    </citation>
    <scope>NUCLEOTIDE SEQUENCE [LARGE SCALE GENOMIC DNA]</scope>
    <source>
        <strain evidence="4 5">DSM 23514</strain>
    </source>
</reference>
<comment type="caution">
    <text evidence="4">The sequence shown here is derived from an EMBL/GenBank/DDBJ whole genome shotgun (WGS) entry which is preliminary data.</text>
</comment>
<feature type="region of interest" description="Disordered" evidence="1">
    <location>
        <begin position="31"/>
        <end position="55"/>
    </location>
</feature>
<evidence type="ECO:0000256" key="1">
    <source>
        <dbReference type="SAM" id="MobiDB-lite"/>
    </source>
</evidence>
<keyword evidence="2" id="KW-0732">Signal</keyword>
<evidence type="ECO:0000256" key="2">
    <source>
        <dbReference type="SAM" id="SignalP"/>
    </source>
</evidence>
<feature type="signal peptide" evidence="2">
    <location>
        <begin position="1"/>
        <end position="25"/>
    </location>
</feature>
<dbReference type="RefSeq" id="WP_146197890.1">
    <property type="nucleotide sequence ID" value="NZ_JACWLN010000017.1"/>
</dbReference>
<dbReference type="PROSITE" id="PS51257">
    <property type="entry name" value="PROKAR_LIPOPROTEIN"/>
    <property type="match status" value="1"/>
</dbReference>
<organism evidence="4 5">
    <name type="scientific">Maribacter polysiphoniae</name>
    <dbReference type="NCBI Taxonomy" id="429344"/>
    <lineage>
        <taxon>Bacteria</taxon>
        <taxon>Pseudomonadati</taxon>
        <taxon>Bacteroidota</taxon>
        <taxon>Flavobacteriia</taxon>
        <taxon>Flavobacteriales</taxon>
        <taxon>Flavobacteriaceae</taxon>
        <taxon>Maribacter</taxon>
    </lineage>
</organism>
<protein>
    <submittedName>
        <fullName evidence="3">Collagen-like protein</fullName>
    </submittedName>
</protein>
<dbReference type="Proteomes" id="UP000651837">
    <property type="component" value="Unassembled WGS sequence"/>
</dbReference>
<dbReference type="EMBL" id="QGGQ01000016">
    <property type="protein sequence ID" value="PWK18809.1"/>
    <property type="molecule type" value="Genomic_DNA"/>
</dbReference>
<keyword evidence="6" id="KW-1185">Reference proteome</keyword>
<feature type="chain" id="PRO_5016447140" evidence="2">
    <location>
        <begin position="26"/>
        <end position="201"/>
    </location>
</feature>
<sequence length="201" mass="21413">MKNAMKLSKYLLMSLLMVFIVSCNGEDGEDGLDGINGTQGPAGTNGEDGADGTNGQDGNANVVAYTFNLSAESGSSISTDIPALTQDAIDNDLIIGYLQNSQSGTYYPIPAGVWPNGTGGFYDIAVDVALGKYWLHFYQVGEQTFNPISNVELGTLKVVIAESSSTIAGKSNKENIHTKLKSAGVDINDYYAVMDYFGMEY</sequence>
<name>A0A316DNS3_9FLAO</name>
<dbReference type="AlphaFoldDB" id="A0A316DNS3"/>
<evidence type="ECO:0000313" key="3">
    <source>
        <dbReference type="EMBL" id="MBD1263098.1"/>
    </source>
</evidence>
<dbReference type="EMBL" id="JACWLN010000017">
    <property type="protein sequence ID" value="MBD1263098.1"/>
    <property type="molecule type" value="Genomic_DNA"/>
</dbReference>
<evidence type="ECO:0000313" key="4">
    <source>
        <dbReference type="EMBL" id="PWK18809.1"/>
    </source>
</evidence>
<dbReference type="OrthoDB" id="679784at2"/>
<evidence type="ECO:0000313" key="6">
    <source>
        <dbReference type="Proteomes" id="UP000651837"/>
    </source>
</evidence>
<accession>A0A316DNS3</accession>
<reference evidence="3 6" key="2">
    <citation type="submission" date="2020-07" db="EMBL/GenBank/DDBJ databases">
        <title>The draft genome sequence of Maribacter polysiphoniae KCTC 22021.</title>
        <authorList>
            <person name="Mu L."/>
        </authorList>
    </citation>
    <scope>NUCLEOTIDE SEQUENCE [LARGE SCALE GENOMIC DNA]</scope>
    <source>
        <strain evidence="3 6">KCTC 22021</strain>
    </source>
</reference>
<gene>
    <name evidence="3" type="ORF">HZY62_21090</name>
    <name evidence="4" type="ORF">LX92_04274</name>
</gene>
<dbReference type="Proteomes" id="UP000245667">
    <property type="component" value="Unassembled WGS sequence"/>
</dbReference>
<evidence type="ECO:0000313" key="5">
    <source>
        <dbReference type="Proteomes" id="UP000245667"/>
    </source>
</evidence>